<dbReference type="InterPro" id="IPR016032">
    <property type="entry name" value="Sig_transdc_resp-reg_C-effctor"/>
</dbReference>
<dbReference type="OrthoDB" id="9782655at2"/>
<evidence type="ECO:0000259" key="4">
    <source>
        <dbReference type="PROSITE" id="PS50043"/>
    </source>
</evidence>
<evidence type="ECO:0000256" key="3">
    <source>
        <dbReference type="ARBA" id="ARBA00023163"/>
    </source>
</evidence>
<protein>
    <submittedName>
        <fullName evidence="5">Regulatory protein, luxR family</fullName>
    </submittedName>
</protein>
<keyword evidence="6" id="KW-1185">Reference proteome</keyword>
<accession>A0A1X7EKR9</accession>
<dbReference type="AlphaFoldDB" id="A0A1X7EKR9"/>
<proteinExistence type="predicted"/>
<dbReference type="Pfam" id="PF00196">
    <property type="entry name" value="GerE"/>
    <property type="match status" value="1"/>
</dbReference>
<sequence>MYLTKESEHLVSDTEKQKLIRGLRKLAEDLERGMIPLENLPCLISLSEKDRDGVHAICILSPSQVEASLRAKELLSSLTPRQVAILDRILAGKSAKIIAYELGVSQRTVENHIGTIHRKARTRRLPELLALVYARLP</sequence>
<dbReference type="PANTHER" id="PTHR44688:SF16">
    <property type="entry name" value="DNA-BINDING TRANSCRIPTIONAL ACTIVATOR DEVR_DOSR"/>
    <property type="match status" value="1"/>
</dbReference>
<keyword evidence="3" id="KW-0804">Transcription</keyword>
<reference evidence="6" key="1">
    <citation type="submission" date="2017-04" db="EMBL/GenBank/DDBJ databases">
        <authorList>
            <person name="Varghese N."/>
            <person name="Submissions S."/>
        </authorList>
    </citation>
    <scope>NUCLEOTIDE SEQUENCE [LARGE SCALE GENOMIC DNA]</scope>
    <source>
        <strain evidence="6">B4P</strain>
    </source>
</reference>
<evidence type="ECO:0000313" key="6">
    <source>
        <dbReference type="Proteomes" id="UP000192903"/>
    </source>
</evidence>
<dbReference type="STRING" id="464029.SAMN02982989_1460"/>
<dbReference type="RefSeq" id="WP_085421768.1">
    <property type="nucleotide sequence ID" value="NZ_FXAF01000006.1"/>
</dbReference>
<dbReference type="Gene3D" id="1.10.10.10">
    <property type="entry name" value="Winged helix-like DNA-binding domain superfamily/Winged helix DNA-binding domain"/>
    <property type="match status" value="1"/>
</dbReference>
<gene>
    <name evidence="5" type="ORF">SAMN02982989_1460</name>
</gene>
<keyword evidence="1" id="KW-0805">Transcription regulation</keyword>
<evidence type="ECO:0000256" key="1">
    <source>
        <dbReference type="ARBA" id="ARBA00023015"/>
    </source>
</evidence>
<dbReference type="InterPro" id="IPR036388">
    <property type="entry name" value="WH-like_DNA-bd_sf"/>
</dbReference>
<dbReference type="GO" id="GO:0006355">
    <property type="term" value="P:regulation of DNA-templated transcription"/>
    <property type="evidence" value="ECO:0007669"/>
    <property type="project" value="InterPro"/>
</dbReference>
<keyword evidence="2" id="KW-0238">DNA-binding</keyword>
<evidence type="ECO:0000313" key="5">
    <source>
        <dbReference type="EMBL" id="SMF35613.1"/>
    </source>
</evidence>
<organism evidence="5 6">
    <name type="scientific">Xaviernesmea oryzae</name>
    <dbReference type="NCBI Taxonomy" id="464029"/>
    <lineage>
        <taxon>Bacteria</taxon>
        <taxon>Pseudomonadati</taxon>
        <taxon>Pseudomonadota</taxon>
        <taxon>Alphaproteobacteria</taxon>
        <taxon>Hyphomicrobiales</taxon>
        <taxon>Rhizobiaceae</taxon>
        <taxon>Rhizobium/Agrobacterium group</taxon>
        <taxon>Xaviernesmea</taxon>
    </lineage>
</organism>
<evidence type="ECO:0000256" key="2">
    <source>
        <dbReference type="ARBA" id="ARBA00023125"/>
    </source>
</evidence>
<dbReference type="InterPro" id="IPR000792">
    <property type="entry name" value="Tscrpt_reg_LuxR_C"/>
</dbReference>
<dbReference type="SMART" id="SM00421">
    <property type="entry name" value="HTH_LUXR"/>
    <property type="match status" value="1"/>
</dbReference>
<dbReference type="SUPFAM" id="SSF46894">
    <property type="entry name" value="C-terminal effector domain of the bipartite response regulators"/>
    <property type="match status" value="1"/>
</dbReference>
<dbReference type="PANTHER" id="PTHR44688">
    <property type="entry name" value="DNA-BINDING TRANSCRIPTIONAL ACTIVATOR DEVR_DOSR"/>
    <property type="match status" value="1"/>
</dbReference>
<name>A0A1X7EKR9_9HYPH</name>
<dbReference type="GO" id="GO:0003677">
    <property type="term" value="F:DNA binding"/>
    <property type="evidence" value="ECO:0007669"/>
    <property type="project" value="UniProtKB-KW"/>
</dbReference>
<feature type="domain" description="HTH luxR-type" evidence="4">
    <location>
        <begin position="71"/>
        <end position="136"/>
    </location>
</feature>
<dbReference type="EMBL" id="FXAF01000006">
    <property type="protein sequence ID" value="SMF35613.1"/>
    <property type="molecule type" value="Genomic_DNA"/>
</dbReference>
<dbReference type="Proteomes" id="UP000192903">
    <property type="component" value="Unassembled WGS sequence"/>
</dbReference>
<dbReference type="PRINTS" id="PR00038">
    <property type="entry name" value="HTHLUXR"/>
</dbReference>
<dbReference type="PROSITE" id="PS50043">
    <property type="entry name" value="HTH_LUXR_2"/>
    <property type="match status" value="1"/>
</dbReference>